<proteinExistence type="predicted"/>
<evidence type="ECO:0000313" key="3">
    <source>
        <dbReference type="Proteomes" id="UP001279660"/>
    </source>
</evidence>
<feature type="signal peptide" evidence="1">
    <location>
        <begin position="1"/>
        <end position="21"/>
    </location>
</feature>
<dbReference type="Proteomes" id="UP001279660">
    <property type="component" value="Unassembled WGS sequence"/>
</dbReference>
<name>A0ABU4PM74_9SPHN</name>
<dbReference type="EMBL" id="JAWXXV010000001">
    <property type="protein sequence ID" value="MDX5985251.1"/>
    <property type="molecule type" value="Genomic_DNA"/>
</dbReference>
<comment type="caution">
    <text evidence="2">The sequence shown here is derived from an EMBL/GenBank/DDBJ whole genome shotgun (WGS) entry which is preliminary data.</text>
</comment>
<reference evidence="2 3" key="1">
    <citation type="submission" date="2023-11" db="EMBL/GenBank/DDBJ databases">
        <title>MicrobeMod: A computational toolkit for identifying prokaryotic methylation and restriction-modification with nanopore sequencing.</title>
        <authorList>
            <person name="Crits-Christoph A."/>
            <person name="Kang S.C."/>
            <person name="Lee H."/>
            <person name="Ostrov N."/>
        </authorList>
    </citation>
    <scope>NUCLEOTIDE SEQUENCE [LARGE SCALE GENOMIC DNA]</scope>
    <source>
        <strain evidence="2 3">ATCC 14820</strain>
    </source>
</reference>
<dbReference type="RefSeq" id="WP_029623119.1">
    <property type="nucleotide sequence ID" value="NZ_JAWXXV010000001.1"/>
</dbReference>
<gene>
    <name evidence="2" type="ORF">SIL82_13410</name>
</gene>
<sequence>MRKMMIFVSVLLALFQLYSMAATGRRDKAPTAASVVAAAPRAMLAVAAASSAPQMAAVTPSAPTPKSCYRQYQAKFQQCGAADRACHLNAADQWDLCEATGVWPN</sequence>
<keyword evidence="3" id="KW-1185">Reference proteome</keyword>
<evidence type="ECO:0000313" key="2">
    <source>
        <dbReference type="EMBL" id="MDX5985251.1"/>
    </source>
</evidence>
<protein>
    <submittedName>
        <fullName evidence="2">Uncharacterized protein</fullName>
    </submittedName>
</protein>
<organism evidence="2 3">
    <name type="scientific">Sphingomonas echinoides</name>
    <dbReference type="NCBI Taxonomy" id="59803"/>
    <lineage>
        <taxon>Bacteria</taxon>
        <taxon>Pseudomonadati</taxon>
        <taxon>Pseudomonadota</taxon>
        <taxon>Alphaproteobacteria</taxon>
        <taxon>Sphingomonadales</taxon>
        <taxon>Sphingomonadaceae</taxon>
        <taxon>Sphingomonas</taxon>
    </lineage>
</organism>
<feature type="chain" id="PRO_5046200908" evidence="1">
    <location>
        <begin position="22"/>
        <end position="105"/>
    </location>
</feature>
<accession>A0ABU4PM74</accession>
<evidence type="ECO:0000256" key="1">
    <source>
        <dbReference type="SAM" id="SignalP"/>
    </source>
</evidence>
<keyword evidence="1" id="KW-0732">Signal</keyword>